<organism evidence="1 2">
    <name type="scientific">Ensete ventricosum</name>
    <name type="common">Abyssinian banana</name>
    <name type="synonym">Musa ensete</name>
    <dbReference type="NCBI Taxonomy" id="4639"/>
    <lineage>
        <taxon>Eukaryota</taxon>
        <taxon>Viridiplantae</taxon>
        <taxon>Streptophyta</taxon>
        <taxon>Embryophyta</taxon>
        <taxon>Tracheophyta</taxon>
        <taxon>Spermatophyta</taxon>
        <taxon>Magnoliopsida</taxon>
        <taxon>Liliopsida</taxon>
        <taxon>Zingiberales</taxon>
        <taxon>Musaceae</taxon>
        <taxon>Ensete</taxon>
    </lineage>
</organism>
<dbReference type="Proteomes" id="UP000287651">
    <property type="component" value="Unassembled WGS sequence"/>
</dbReference>
<gene>
    <name evidence="1" type="ORF">B296_00006182</name>
</gene>
<proteinExistence type="predicted"/>
<evidence type="ECO:0000313" key="1">
    <source>
        <dbReference type="EMBL" id="RRT77222.1"/>
    </source>
</evidence>
<dbReference type="EMBL" id="AMZH03001982">
    <property type="protein sequence ID" value="RRT77222.1"/>
    <property type="molecule type" value="Genomic_DNA"/>
</dbReference>
<evidence type="ECO:0000313" key="2">
    <source>
        <dbReference type="Proteomes" id="UP000287651"/>
    </source>
</evidence>
<accession>A0A427AM35</accession>
<comment type="caution">
    <text evidence="1">The sequence shown here is derived from an EMBL/GenBank/DDBJ whole genome shotgun (WGS) entry which is preliminary data.</text>
</comment>
<dbReference type="AlphaFoldDB" id="A0A427AM35"/>
<reference evidence="1 2" key="1">
    <citation type="journal article" date="2014" name="Agronomy (Basel)">
        <title>A Draft Genome Sequence for Ensete ventricosum, the Drought-Tolerant Tree Against Hunger.</title>
        <authorList>
            <person name="Harrison J."/>
            <person name="Moore K.A."/>
            <person name="Paszkiewicz K."/>
            <person name="Jones T."/>
            <person name="Grant M."/>
            <person name="Ambacheew D."/>
            <person name="Muzemil S."/>
            <person name="Studholme D.J."/>
        </authorList>
    </citation>
    <scope>NUCLEOTIDE SEQUENCE [LARGE SCALE GENOMIC DNA]</scope>
</reference>
<protein>
    <submittedName>
        <fullName evidence="1">Uncharacterized protein</fullName>
    </submittedName>
</protein>
<sequence length="79" mass="8558">MESTPLHARLVHYRAPHEGAIERCLGLFDVKIISKIKGKRAAIVSALRSFLAIRGVLGGQGVLAVHGKLQRTAKEFLGV</sequence>
<name>A0A427AM35_ENSVE</name>